<name>A0A5J4T7B6_9EUKA</name>
<feature type="non-terminal residue" evidence="2">
    <location>
        <position position="347"/>
    </location>
</feature>
<dbReference type="EMBL" id="SNRW01037275">
    <property type="protein sequence ID" value="KAA6353882.1"/>
    <property type="molecule type" value="Genomic_DNA"/>
</dbReference>
<feature type="region of interest" description="Disordered" evidence="1">
    <location>
        <begin position="319"/>
        <end position="347"/>
    </location>
</feature>
<comment type="caution">
    <text evidence="2">The sequence shown here is derived from an EMBL/GenBank/DDBJ whole genome shotgun (WGS) entry which is preliminary data.</text>
</comment>
<evidence type="ECO:0000313" key="2">
    <source>
        <dbReference type="EMBL" id="KAA6353882.1"/>
    </source>
</evidence>
<feature type="compositionally biased region" description="Polar residues" evidence="1">
    <location>
        <begin position="324"/>
        <end position="347"/>
    </location>
</feature>
<proteinExistence type="predicted"/>
<feature type="compositionally biased region" description="Polar residues" evidence="1">
    <location>
        <begin position="164"/>
        <end position="185"/>
    </location>
</feature>
<evidence type="ECO:0000313" key="3">
    <source>
        <dbReference type="Proteomes" id="UP000324800"/>
    </source>
</evidence>
<reference evidence="2 3" key="1">
    <citation type="submission" date="2019-03" db="EMBL/GenBank/DDBJ databases">
        <title>Single cell metagenomics reveals metabolic interactions within the superorganism composed of flagellate Streblomastix strix and complex community of Bacteroidetes bacteria on its surface.</title>
        <authorList>
            <person name="Treitli S.C."/>
            <person name="Kolisko M."/>
            <person name="Husnik F."/>
            <person name="Keeling P."/>
            <person name="Hampl V."/>
        </authorList>
    </citation>
    <scope>NUCLEOTIDE SEQUENCE [LARGE SCALE GENOMIC DNA]</scope>
    <source>
        <strain evidence="2">ST1C</strain>
    </source>
</reference>
<accession>A0A5J4T7B6</accession>
<feature type="region of interest" description="Disordered" evidence="1">
    <location>
        <begin position="31"/>
        <end position="110"/>
    </location>
</feature>
<feature type="non-terminal residue" evidence="2">
    <location>
        <position position="1"/>
    </location>
</feature>
<protein>
    <submittedName>
        <fullName evidence="2">Uncharacterized protein</fullName>
    </submittedName>
</protein>
<feature type="compositionally biased region" description="Low complexity" evidence="1">
    <location>
        <begin position="60"/>
        <end position="69"/>
    </location>
</feature>
<sequence length="347" mass="39214">ARGETISIGDWRKFWKELDTDLKLDTVRLQSPLSESEEKDQSTGFWNNPRKRYRQDDRSNSGGNNQNSQPRYNTRDDFRSRGRGQRGGRGDYRGRGCRGNRGGRYRDGWASDTYNNGNNRNLFSVTPWPPVETVPATTSNTVVPDLTQRQIDAPVPQLVRTPDSWKSNITPTPKQQSKQPIPTQATSSQLQPTIQQQITIHPQPQVYQLSTQPSITTSQSSETTSSNIIPIPTPSVHQVQQEQGHLLLPPVAVSPPPINPTNIELPPVVEVLPNDTTQPVNNILIPQQQPQNQQQLVNQQQQLFNLQSQQFTNQQYTIPDAPDSWTSITTQPRGVELRTQQEAQRLH</sequence>
<evidence type="ECO:0000256" key="1">
    <source>
        <dbReference type="SAM" id="MobiDB-lite"/>
    </source>
</evidence>
<dbReference type="AlphaFoldDB" id="A0A5J4T7B6"/>
<gene>
    <name evidence="2" type="ORF">EZS28_050591</name>
</gene>
<feature type="region of interest" description="Disordered" evidence="1">
    <location>
        <begin position="160"/>
        <end position="193"/>
    </location>
</feature>
<dbReference type="Proteomes" id="UP000324800">
    <property type="component" value="Unassembled WGS sequence"/>
</dbReference>
<organism evidence="2 3">
    <name type="scientific">Streblomastix strix</name>
    <dbReference type="NCBI Taxonomy" id="222440"/>
    <lineage>
        <taxon>Eukaryota</taxon>
        <taxon>Metamonada</taxon>
        <taxon>Preaxostyla</taxon>
        <taxon>Oxymonadida</taxon>
        <taxon>Streblomastigidae</taxon>
        <taxon>Streblomastix</taxon>
    </lineage>
</organism>